<evidence type="ECO:0000256" key="3">
    <source>
        <dbReference type="ARBA" id="ARBA00022692"/>
    </source>
</evidence>
<dbReference type="PANTHER" id="PTHR32191">
    <property type="entry name" value="TETRASPANIN-8-RELATED"/>
    <property type="match status" value="1"/>
</dbReference>
<dbReference type="GO" id="GO:0009734">
    <property type="term" value="P:auxin-activated signaling pathway"/>
    <property type="evidence" value="ECO:0007669"/>
    <property type="project" value="InterPro"/>
</dbReference>
<dbReference type="AlphaFoldDB" id="A0A8S0V9C1"/>
<dbReference type="OrthoDB" id="1892640at2759"/>
<dbReference type="InterPro" id="IPR044991">
    <property type="entry name" value="TET_plant"/>
</dbReference>
<accession>A0A8S0V9C1</accession>
<dbReference type="Proteomes" id="UP000594638">
    <property type="component" value="Unassembled WGS sequence"/>
</dbReference>
<evidence type="ECO:0000256" key="5">
    <source>
        <dbReference type="ARBA" id="ARBA00023136"/>
    </source>
</evidence>
<comment type="similarity">
    <text evidence="2">Belongs to the tetraspanin (TM4SF) family.</text>
</comment>
<dbReference type="EMBL" id="CACTIH010009228">
    <property type="protein sequence ID" value="CAA3027934.1"/>
    <property type="molecule type" value="Genomic_DNA"/>
</dbReference>
<dbReference type="Gramene" id="OE9D001908T1">
    <property type="protein sequence ID" value="OE9D001908C1"/>
    <property type="gene ID" value="OE9D001908"/>
</dbReference>
<keyword evidence="5 6" id="KW-0472">Membrane</keyword>
<dbReference type="GO" id="GO:0016020">
    <property type="term" value="C:membrane"/>
    <property type="evidence" value="ECO:0007669"/>
    <property type="project" value="UniProtKB-SubCell"/>
</dbReference>
<proteinExistence type="inferred from homology"/>
<feature type="transmembrane region" description="Helical" evidence="6">
    <location>
        <begin position="77"/>
        <end position="99"/>
    </location>
</feature>
<organism evidence="7 8">
    <name type="scientific">Olea europaea subsp. europaea</name>
    <dbReference type="NCBI Taxonomy" id="158383"/>
    <lineage>
        <taxon>Eukaryota</taxon>
        <taxon>Viridiplantae</taxon>
        <taxon>Streptophyta</taxon>
        <taxon>Embryophyta</taxon>
        <taxon>Tracheophyta</taxon>
        <taxon>Spermatophyta</taxon>
        <taxon>Magnoliopsida</taxon>
        <taxon>eudicotyledons</taxon>
        <taxon>Gunneridae</taxon>
        <taxon>Pentapetalae</taxon>
        <taxon>asterids</taxon>
        <taxon>lamiids</taxon>
        <taxon>Lamiales</taxon>
        <taxon>Oleaceae</taxon>
        <taxon>Oleeae</taxon>
        <taxon>Olea</taxon>
    </lineage>
</organism>
<keyword evidence="3 6" id="KW-0812">Transmembrane</keyword>
<keyword evidence="8" id="KW-1185">Reference proteome</keyword>
<evidence type="ECO:0000256" key="1">
    <source>
        <dbReference type="ARBA" id="ARBA00004141"/>
    </source>
</evidence>
<dbReference type="Pfam" id="PF00335">
    <property type="entry name" value="Tetraspanin"/>
    <property type="match status" value="1"/>
</dbReference>
<protein>
    <submittedName>
        <fullName evidence="7">Tetraspanin-8-like</fullName>
    </submittedName>
</protein>
<gene>
    <name evidence="7" type="ORF">OLEA9_D001908</name>
</gene>
<comment type="subcellular location">
    <subcellularLocation>
        <location evidence="1">Membrane</location>
        <topology evidence="1">Multi-pass membrane protein</topology>
    </subcellularLocation>
</comment>
<dbReference type="InterPro" id="IPR018499">
    <property type="entry name" value="Tetraspanin/Peripherin"/>
</dbReference>
<evidence type="ECO:0000313" key="7">
    <source>
        <dbReference type="EMBL" id="CAA3027934.1"/>
    </source>
</evidence>
<evidence type="ECO:0000256" key="4">
    <source>
        <dbReference type="ARBA" id="ARBA00022989"/>
    </source>
</evidence>
<name>A0A8S0V9C1_OLEEU</name>
<evidence type="ECO:0000256" key="2">
    <source>
        <dbReference type="ARBA" id="ARBA00006840"/>
    </source>
</evidence>
<evidence type="ECO:0000313" key="8">
    <source>
        <dbReference type="Proteomes" id="UP000594638"/>
    </source>
</evidence>
<comment type="caution">
    <text evidence="7">The sequence shown here is derived from an EMBL/GenBank/DDBJ whole genome shotgun (WGS) entry which is preliminary data.</text>
</comment>
<reference evidence="7 8" key="1">
    <citation type="submission" date="2019-12" db="EMBL/GenBank/DDBJ databases">
        <authorList>
            <person name="Alioto T."/>
            <person name="Alioto T."/>
            <person name="Gomez Garrido J."/>
        </authorList>
    </citation>
    <scope>NUCLEOTIDE SEQUENCE [LARGE SCALE GENOMIC DNA]</scope>
</reference>
<evidence type="ECO:0000256" key="6">
    <source>
        <dbReference type="SAM" id="Phobius"/>
    </source>
</evidence>
<keyword evidence="4 6" id="KW-1133">Transmembrane helix</keyword>
<feature type="non-terminal residue" evidence="7">
    <location>
        <position position="102"/>
    </location>
</feature>
<sequence>MSDATGLRIIFSNAATGLPLRCECDYISPANWTRTPTSSLTNPDCTAWSNDPNILCYHFQSCKAGLLDNIKSDWKRVVAINIIFLIFLIIVYSVGCGAFRKN</sequence>